<dbReference type="InterPro" id="IPR027417">
    <property type="entry name" value="P-loop_NTPase"/>
</dbReference>
<dbReference type="InterPro" id="IPR003395">
    <property type="entry name" value="RecF/RecN/SMC_N"/>
</dbReference>
<dbReference type="InterPro" id="IPR018078">
    <property type="entry name" value="DNA-binding_RecF_CS"/>
</dbReference>
<dbReference type="SUPFAM" id="SSF52540">
    <property type="entry name" value="P-loop containing nucleoside triphosphate hydrolases"/>
    <property type="match status" value="1"/>
</dbReference>
<evidence type="ECO:0000256" key="6">
    <source>
        <dbReference type="ARBA" id="ARBA00022741"/>
    </source>
</evidence>
<keyword evidence="9 10" id="KW-0742">SOS response</keyword>
<evidence type="ECO:0000256" key="4">
    <source>
        <dbReference type="ARBA" id="ARBA00022490"/>
    </source>
</evidence>
<dbReference type="GO" id="GO:0009432">
    <property type="term" value="P:SOS response"/>
    <property type="evidence" value="ECO:0007669"/>
    <property type="project" value="UniProtKB-UniRule"/>
</dbReference>
<dbReference type="PROSITE" id="PS00617">
    <property type="entry name" value="RECF_1"/>
    <property type="match status" value="1"/>
</dbReference>
<proteinExistence type="inferred from homology"/>
<dbReference type="GO" id="GO:0006302">
    <property type="term" value="P:double-strand break repair"/>
    <property type="evidence" value="ECO:0007669"/>
    <property type="project" value="TreeGrafter"/>
</dbReference>
<dbReference type="GO" id="GO:0000731">
    <property type="term" value="P:DNA synthesis involved in DNA repair"/>
    <property type="evidence" value="ECO:0007669"/>
    <property type="project" value="TreeGrafter"/>
</dbReference>
<accession>A0A2G6KHG4</accession>
<dbReference type="AlphaFoldDB" id="A0A2G6KHG4"/>
<evidence type="ECO:0000256" key="8">
    <source>
        <dbReference type="ARBA" id="ARBA00023125"/>
    </source>
</evidence>
<feature type="binding site" evidence="9">
    <location>
        <begin position="34"/>
        <end position="41"/>
    </location>
    <ligand>
        <name>ATP</name>
        <dbReference type="ChEBI" id="CHEBI:30616"/>
    </ligand>
</feature>
<evidence type="ECO:0000313" key="12">
    <source>
        <dbReference type="EMBL" id="PIE35107.1"/>
    </source>
</evidence>
<dbReference type="Gene3D" id="1.20.1050.90">
    <property type="entry name" value="RecF/RecN/SMC, N-terminal domain"/>
    <property type="match status" value="1"/>
</dbReference>
<dbReference type="InterPro" id="IPR042174">
    <property type="entry name" value="RecF_2"/>
</dbReference>
<comment type="subcellular location">
    <subcellularLocation>
        <location evidence="1 9 10">Cytoplasm</location>
    </subcellularLocation>
</comment>
<evidence type="ECO:0000256" key="10">
    <source>
        <dbReference type="RuleBase" id="RU000578"/>
    </source>
</evidence>
<evidence type="ECO:0000256" key="2">
    <source>
        <dbReference type="ARBA" id="ARBA00008016"/>
    </source>
</evidence>
<dbReference type="Proteomes" id="UP000230821">
    <property type="component" value="Unassembled WGS sequence"/>
</dbReference>
<keyword evidence="7 9" id="KW-0067">ATP-binding</keyword>
<comment type="function">
    <text evidence="9 10">The RecF protein is involved in DNA metabolism; it is required for DNA replication and normal SOS inducibility. RecF binds preferentially to single-stranded, linear DNA. It also seems to bind ATP.</text>
</comment>
<dbReference type="PANTHER" id="PTHR32182:SF0">
    <property type="entry name" value="DNA REPLICATION AND REPAIR PROTEIN RECF"/>
    <property type="match status" value="1"/>
</dbReference>
<keyword evidence="8 9" id="KW-0238">DNA-binding</keyword>
<dbReference type="GO" id="GO:0006260">
    <property type="term" value="P:DNA replication"/>
    <property type="evidence" value="ECO:0007669"/>
    <property type="project" value="UniProtKB-UniRule"/>
</dbReference>
<dbReference type="InterPro" id="IPR001238">
    <property type="entry name" value="DNA-binding_RecF"/>
</dbReference>
<keyword evidence="6 9" id="KW-0547">Nucleotide-binding</keyword>
<dbReference type="PROSITE" id="PS00618">
    <property type="entry name" value="RECF_2"/>
    <property type="match status" value="1"/>
</dbReference>
<dbReference type="GO" id="GO:0005737">
    <property type="term" value="C:cytoplasm"/>
    <property type="evidence" value="ECO:0007669"/>
    <property type="project" value="UniProtKB-SubCell"/>
</dbReference>
<dbReference type="HAMAP" id="MF_00365">
    <property type="entry name" value="RecF"/>
    <property type="match status" value="1"/>
</dbReference>
<keyword evidence="4 9" id="KW-0963">Cytoplasm</keyword>
<sequence>MAVYVYLQSVELHNFRNFSERQFDFCPGINVFFGLNASGKTNLLESIHVLSNLRSFRTRSFRELVQWEQKEAYARGSVHAGNTNRQVDLGIKTLAVGIKSNTRTSLLNSKPCKSSKDYLQVLPSATFVPDDLSLVKGAPAHRRYFLDKGTFHFYPPYWSLLTDYNRVLRQKNILLRKEQHQKKRHDETCDIWNLQLQTFGSKILVQRVFFLRQLQRLLVDVYAKWLGTSETVQLAYKTSIGLAEDALRQVGESKLHDAHQYVSDEYGEAIERAREREYRLGATIVGPHRDDIELTVAGRPLRAYGSQGQQRTAVLALKLAEIHLFYEQYHEFPILLLDDVTSELDIQRNMKLFEYLQQGMQVFMTATNRPDFPTHQQLSCTYIELGV</sequence>
<evidence type="ECO:0000256" key="7">
    <source>
        <dbReference type="ARBA" id="ARBA00022840"/>
    </source>
</evidence>
<evidence type="ECO:0000259" key="11">
    <source>
        <dbReference type="Pfam" id="PF02463"/>
    </source>
</evidence>
<keyword evidence="5 9" id="KW-0235">DNA replication</keyword>
<dbReference type="Gene3D" id="3.40.50.300">
    <property type="entry name" value="P-loop containing nucleotide triphosphate hydrolases"/>
    <property type="match status" value="1"/>
</dbReference>
<evidence type="ECO:0000256" key="3">
    <source>
        <dbReference type="ARBA" id="ARBA00020170"/>
    </source>
</evidence>
<dbReference type="EMBL" id="PDSK01000063">
    <property type="protein sequence ID" value="PIE35107.1"/>
    <property type="molecule type" value="Genomic_DNA"/>
</dbReference>
<evidence type="ECO:0000256" key="5">
    <source>
        <dbReference type="ARBA" id="ARBA00022705"/>
    </source>
</evidence>
<keyword evidence="9 10" id="KW-0227">DNA damage</keyword>
<organism evidence="12 13">
    <name type="scientific">candidate division KSB3 bacterium</name>
    <dbReference type="NCBI Taxonomy" id="2044937"/>
    <lineage>
        <taxon>Bacteria</taxon>
        <taxon>candidate division KSB3</taxon>
    </lineage>
</organism>
<evidence type="ECO:0000313" key="13">
    <source>
        <dbReference type="Proteomes" id="UP000230821"/>
    </source>
</evidence>
<dbReference type="Pfam" id="PF02463">
    <property type="entry name" value="SMC_N"/>
    <property type="match status" value="1"/>
</dbReference>
<gene>
    <name evidence="9" type="primary">recF</name>
    <name evidence="12" type="ORF">CSA56_05550</name>
</gene>
<keyword evidence="9 10" id="KW-0234">DNA repair</keyword>
<reference evidence="12 13" key="1">
    <citation type="submission" date="2017-10" db="EMBL/GenBank/DDBJ databases">
        <title>Novel microbial diversity and functional potential in the marine mammal oral microbiome.</title>
        <authorList>
            <person name="Dudek N.K."/>
            <person name="Sun C.L."/>
            <person name="Burstein D."/>
            <person name="Kantor R.S."/>
            <person name="Aliaga Goltsman D.S."/>
            <person name="Bik E.M."/>
            <person name="Thomas B.C."/>
            <person name="Banfield J.F."/>
            <person name="Relman D.A."/>
        </authorList>
    </citation>
    <scope>NUCLEOTIDE SEQUENCE [LARGE SCALE GENOMIC DNA]</scope>
    <source>
        <strain evidence="12">DOLJORAL78_47_16</strain>
    </source>
</reference>
<dbReference type="PANTHER" id="PTHR32182">
    <property type="entry name" value="DNA REPLICATION AND REPAIR PROTEIN RECF"/>
    <property type="match status" value="1"/>
</dbReference>
<evidence type="ECO:0000256" key="1">
    <source>
        <dbReference type="ARBA" id="ARBA00004496"/>
    </source>
</evidence>
<feature type="domain" description="RecF/RecN/SMC N-terminal" evidence="11">
    <location>
        <begin position="6"/>
        <end position="377"/>
    </location>
</feature>
<dbReference type="GO" id="GO:0003697">
    <property type="term" value="F:single-stranded DNA binding"/>
    <property type="evidence" value="ECO:0007669"/>
    <property type="project" value="UniProtKB-UniRule"/>
</dbReference>
<protein>
    <recommendedName>
        <fullName evidence="3 9">DNA replication and repair protein RecF</fullName>
    </recommendedName>
</protein>
<comment type="caution">
    <text evidence="12">The sequence shown here is derived from an EMBL/GenBank/DDBJ whole genome shotgun (WGS) entry which is preliminary data.</text>
</comment>
<name>A0A2G6KHG4_9BACT</name>
<dbReference type="NCBIfam" id="TIGR00611">
    <property type="entry name" value="recf"/>
    <property type="match status" value="1"/>
</dbReference>
<evidence type="ECO:0000256" key="9">
    <source>
        <dbReference type="HAMAP-Rule" id="MF_00365"/>
    </source>
</evidence>
<comment type="similarity">
    <text evidence="2 9 10">Belongs to the RecF family.</text>
</comment>
<dbReference type="GO" id="GO:0005524">
    <property type="term" value="F:ATP binding"/>
    <property type="evidence" value="ECO:0007669"/>
    <property type="project" value="UniProtKB-UniRule"/>
</dbReference>